<evidence type="ECO:0000259" key="1">
    <source>
        <dbReference type="Pfam" id="PF13808"/>
    </source>
</evidence>
<feature type="domain" description="H repeat-associated protein N-terminal" evidence="1">
    <location>
        <begin position="8"/>
        <end position="83"/>
    </location>
</feature>
<dbReference type="AlphaFoldDB" id="A0A0F9J893"/>
<gene>
    <name evidence="2" type="ORF">LCGC14_1562260</name>
</gene>
<dbReference type="InterPro" id="IPR051698">
    <property type="entry name" value="Transposase_11-like"/>
</dbReference>
<organism evidence="2">
    <name type="scientific">marine sediment metagenome</name>
    <dbReference type="NCBI Taxonomy" id="412755"/>
    <lineage>
        <taxon>unclassified sequences</taxon>
        <taxon>metagenomes</taxon>
        <taxon>ecological metagenomes</taxon>
    </lineage>
</organism>
<protein>
    <recommendedName>
        <fullName evidence="1">H repeat-associated protein N-terminal domain-containing protein</fullName>
    </recommendedName>
</protein>
<reference evidence="2" key="1">
    <citation type="journal article" date="2015" name="Nature">
        <title>Complex archaea that bridge the gap between prokaryotes and eukaryotes.</title>
        <authorList>
            <person name="Spang A."/>
            <person name="Saw J.H."/>
            <person name="Jorgensen S.L."/>
            <person name="Zaremba-Niedzwiedzka K."/>
            <person name="Martijn J."/>
            <person name="Lind A.E."/>
            <person name="van Eijk R."/>
            <person name="Schleper C."/>
            <person name="Guy L."/>
            <person name="Ettema T.J."/>
        </authorList>
    </citation>
    <scope>NUCLEOTIDE SEQUENCE</scope>
</reference>
<dbReference type="EMBL" id="LAZR01012083">
    <property type="protein sequence ID" value="KKM44000.1"/>
    <property type="molecule type" value="Genomic_DNA"/>
</dbReference>
<comment type="caution">
    <text evidence="2">The sequence shown here is derived from an EMBL/GenBank/DDBJ whole genome shotgun (WGS) entry which is preliminary data.</text>
</comment>
<accession>A0A0F9J893</accession>
<dbReference type="InterPro" id="IPR032806">
    <property type="entry name" value="YbfD_N"/>
</dbReference>
<dbReference type="PANTHER" id="PTHR30298">
    <property type="entry name" value="H REPEAT-ASSOCIATED PREDICTED TRANSPOSASE"/>
    <property type="match status" value="1"/>
</dbReference>
<dbReference type="PANTHER" id="PTHR30298:SF0">
    <property type="entry name" value="PROTEIN YBFL-RELATED"/>
    <property type="match status" value="1"/>
</dbReference>
<evidence type="ECO:0000313" key="2">
    <source>
        <dbReference type="EMBL" id="KKM44000.1"/>
    </source>
</evidence>
<sequence length="101" mass="11507">MSGQSLLDQFSALEDSRQAWKVTYPLREIVLIVLCDTMAGAEDCVEIKEWAGKKLDVLRRFLPSAWGVPSHDTLNDVMNALPAMFFRWARRGDARPLLENQ</sequence>
<proteinExistence type="predicted"/>
<name>A0A0F9J893_9ZZZZ</name>
<dbReference type="Pfam" id="PF13808">
    <property type="entry name" value="DDE_Tnp_1_assoc"/>
    <property type="match status" value="1"/>
</dbReference>